<dbReference type="GO" id="GO:0016020">
    <property type="term" value="C:membrane"/>
    <property type="evidence" value="ECO:0007669"/>
    <property type="project" value="TreeGrafter"/>
</dbReference>
<feature type="transmembrane region" description="Helical" evidence="1">
    <location>
        <begin position="26"/>
        <end position="49"/>
    </location>
</feature>
<comment type="caution">
    <text evidence="2">The sequence shown here is derived from an EMBL/GenBank/DDBJ whole genome shotgun (WGS) entry which is preliminary data.</text>
</comment>
<evidence type="ECO:0000256" key="1">
    <source>
        <dbReference type="SAM" id="Phobius"/>
    </source>
</evidence>
<dbReference type="Proteomes" id="UP001408789">
    <property type="component" value="Unassembled WGS sequence"/>
</dbReference>
<keyword evidence="1" id="KW-1133">Transmembrane helix</keyword>
<sequence length="118" mass="13786">MSIFPPNHYQVSLHVVSSYLPFRIKIIGLLTPLSIVPELHLLLMLWIWFGSHFTMLNSKSSKKGEEYKLFRPDQPEFVRMAAKFGATIVPFRAIEDDIFKFVRELHCLFQSRLMAFLA</sequence>
<organism evidence="2 3">
    <name type="scientific">Deinandra increscens subsp. villosa</name>
    <dbReference type="NCBI Taxonomy" id="3103831"/>
    <lineage>
        <taxon>Eukaryota</taxon>
        <taxon>Viridiplantae</taxon>
        <taxon>Streptophyta</taxon>
        <taxon>Embryophyta</taxon>
        <taxon>Tracheophyta</taxon>
        <taxon>Spermatophyta</taxon>
        <taxon>Magnoliopsida</taxon>
        <taxon>eudicotyledons</taxon>
        <taxon>Gunneridae</taxon>
        <taxon>Pentapetalae</taxon>
        <taxon>asterids</taxon>
        <taxon>campanulids</taxon>
        <taxon>Asterales</taxon>
        <taxon>Asteraceae</taxon>
        <taxon>Asteroideae</taxon>
        <taxon>Heliantheae alliance</taxon>
        <taxon>Madieae</taxon>
        <taxon>Madiinae</taxon>
        <taxon>Deinandra</taxon>
    </lineage>
</organism>
<accession>A0AAP0C5D1</accession>
<dbReference type="EMBL" id="JBCNJP010009866">
    <property type="protein sequence ID" value="KAK9048828.1"/>
    <property type="molecule type" value="Genomic_DNA"/>
</dbReference>
<gene>
    <name evidence="2" type="ORF">SSX86_032205</name>
</gene>
<proteinExistence type="predicted"/>
<keyword evidence="3" id="KW-1185">Reference proteome</keyword>
<reference evidence="2 3" key="1">
    <citation type="submission" date="2024-04" db="EMBL/GenBank/DDBJ databases">
        <title>The reference genome of an endangered Asteraceae, Deinandra increscens subsp. villosa, native to the Central Coast of California.</title>
        <authorList>
            <person name="Guilliams M."/>
            <person name="Hasenstab-Lehman K."/>
            <person name="Meyer R."/>
            <person name="Mcevoy S."/>
        </authorList>
    </citation>
    <scope>NUCLEOTIDE SEQUENCE [LARGE SCALE GENOMIC DNA]</scope>
    <source>
        <tissue evidence="2">Leaf</tissue>
    </source>
</reference>
<evidence type="ECO:0000313" key="2">
    <source>
        <dbReference type="EMBL" id="KAK9048828.1"/>
    </source>
</evidence>
<keyword evidence="1" id="KW-0812">Transmembrane</keyword>
<protein>
    <submittedName>
        <fullName evidence="2">Uncharacterized protein</fullName>
    </submittedName>
</protein>
<dbReference type="PANTHER" id="PTHR22753">
    <property type="entry name" value="TRANSMEMBRANE PROTEIN 68"/>
    <property type="match status" value="1"/>
</dbReference>
<dbReference type="AlphaFoldDB" id="A0AAP0C5D1"/>
<evidence type="ECO:0000313" key="3">
    <source>
        <dbReference type="Proteomes" id="UP001408789"/>
    </source>
</evidence>
<dbReference type="PANTHER" id="PTHR22753:SF14">
    <property type="entry name" value="MONOACYLGLYCEROL_DIACYLGLYCEROL O-ACYLTRANSFERASE"/>
    <property type="match status" value="1"/>
</dbReference>
<name>A0AAP0C5D1_9ASTR</name>
<keyword evidence="1" id="KW-0472">Membrane</keyword>